<accession>A0AA38IR70</accession>
<comment type="caution">
    <text evidence="1">The sequence shown here is derived from an EMBL/GenBank/DDBJ whole genome shotgun (WGS) entry which is preliminary data.</text>
</comment>
<gene>
    <name evidence="1" type="ORF">Zmor_010159</name>
</gene>
<protein>
    <submittedName>
        <fullName evidence="1">Uncharacterized protein</fullName>
    </submittedName>
</protein>
<evidence type="ECO:0000313" key="1">
    <source>
        <dbReference type="EMBL" id="KAJ3658421.1"/>
    </source>
</evidence>
<organism evidence="1 2">
    <name type="scientific">Zophobas morio</name>
    <dbReference type="NCBI Taxonomy" id="2755281"/>
    <lineage>
        <taxon>Eukaryota</taxon>
        <taxon>Metazoa</taxon>
        <taxon>Ecdysozoa</taxon>
        <taxon>Arthropoda</taxon>
        <taxon>Hexapoda</taxon>
        <taxon>Insecta</taxon>
        <taxon>Pterygota</taxon>
        <taxon>Neoptera</taxon>
        <taxon>Endopterygota</taxon>
        <taxon>Coleoptera</taxon>
        <taxon>Polyphaga</taxon>
        <taxon>Cucujiformia</taxon>
        <taxon>Tenebrionidae</taxon>
        <taxon>Zophobas</taxon>
    </lineage>
</organism>
<sequence length="107" mass="11713">MYVLCYDSDLLRGRHRKPITLHVHECREGYNTPQVGIPVDDFSESPLQPATMAQLCSGSCKDKGPFPGQWTIDGTREIGPSGWHEKCAIVEEARARVAGSAPCGTIN</sequence>
<dbReference type="AlphaFoldDB" id="A0AA38IR70"/>
<dbReference type="Proteomes" id="UP001168821">
    <property type="component" value="Unassembled WGS sequence"/>
</dbReference>
<evidence type="ECO:0000313" key="2">
    <source>
        <dbReference type="Proteomes" id="UP001168821"/>
    </source>
</evidence>
<dbReference type="EMBL" id="JALNTZ010000003">
    <property type="protein sequence ID" value="KAJ3658421.1"/>
    <property type="molecule type" value="Genomic_DNA"/>
</dbReference>
<keyword evidence="2" id="KW-1185">Reference proteome</keyword>
<reference evidence="1" key="1">
    <citation type="journal article" date="2023" name="G3 (Bethesda)">
        <title>Whole genome assemblies of Zophobas morio and Tenebrio molitor.</title>
        <authorList>
            <person name="Kaur S."/>
            <person name="Stinson S.A."/>
            <person name="diCenzo G.C."/>
        </authorList>
    </citation>
    <scope>NUCLEOTIDE SEQUENCE</scope>
    <source>
        <strain evidence="1">QUZm001</strain>
    </source>
</reference>
<proteinExistence type="predicted"/>
<name>A0AA38IR70_9CUCU</name>